<proteinExistence type="predicted"/>
<gene>
    <name evidence="2" type="ORF">DCAR_0415489</name>
</gene>
<dbReference type="EMBL" id="CP093346">
    <property type="protein sequence ID" value="WOG96158.1"/>
    <property type="molecule type" value="Genomic_DNA"/>
</dbReference>
<dbReference type="PROSITE" id="PS50297">
    <property type="entry name" value="ANK_REP_REGION"/>
    <property type="match status" value="1"/>
</dbReference>
<evidence type="ECO:0000313" key="2">
    <source>
        <dbReference type="EMBL" id="WOG96158.1"/>
    </source>
</evidence>
<evidence type="ECO:0000256" key="1">
    <source>
        <dbReference type="PROSITE-ProRule" id="PRU00023"/>
    </source>
</evidence>
<dbReference type="AlphaFoldDB" id="A0AAF0WWV1"/>
<protein>
    <recommendedName>
        <fullName evidence="4">PGG domain-containing protein</fullName>
    </recommendedName>
</protein>
<dbReference type="Pfam" id="PF12796">
    <property type="entry name" value="Ank_2"/>
    <property type="match status" value="1"/>
</dbReference>
<dbReference type="Gene3D" id="1.25.40.20">
    <property type="entry name" value="Ankyrin repeat-containing domain"/>
    <property type="match status" value="1"/>
</dbReference>
<reference evidence="2" key="1">
    <citation type="journal article" date="2016" name="Nat. Genet.">
        <title>A high-quality carrot genome assembly provides new insights into carotenoid accumulation and asterid genome evolution.</title>
        <authorList>
            <person name="Iorizzo M."/>
            <person name="Ellison S."/>
            <person name="Senalik D."/>
            <person name="Zeng P."/>
            <person name="Satapoomin P."/>
            <person name="Huang J."/>
            <person name="Bowman M."/>
            <person name="Iovene M."/>
            <person name="Sanseverino W."/>
            <person name="Cavagnaro P."/>
            <person name="Yildiz M."/>
            <person name="Macko-Podgorni A."/>
            <person name="Moranska E."/>
            <person name="Grzebelus E."/>
            <person name="Grzebelus D."/>
            <person name="Ashrafi H."/>
            <person name="Zheng Z."/>
            <person name="Cheng S."/>
            <person name="Spooner D."/>
            <person name="Van Deynze A."/>
            <person name="Simon P."/>
        </authorList>
    </citation>
    <scope>NUCLEOTIDE SEQUENCE</scope>
    <source>
        <tissue evidence="2">Leaf</tissue>
    </source>
</reference>
<accession>A0AAF0WWV1</accession>
<organism evidence="2 3">
    <name type="scientific">Daucus carota subsp. sativus</name>
    <name type="common">Carrot</name>
    <dbReference type="NCBI Taxonomy" id="79200"/>
    <lineage>
        <taxon>Eukaryota</taxon>
        <taxon>Viridiplantae</taxon>
        <taxon>Streptophyta</taxon>
        <taxon>Embryophyta</taxon>
        <taxon>Tracheophyta</taxon>
        <taxon>Spermatophyta</taxon>
        <taxon>Magnoliopsida</taxon>
        <taxon>eudicotyledons</taxon>
        <taxon>Gunneridae</taxon>
        <taxon>Pentapetalae</taxon>
        <taxon>asterids</taxon>
        <taxon>campanulids</taxon>
        <taxon>Apiales</taxon>
        <taxon>Apiaceae</taxon>
        <taxon>Apioideae</taxon>
        <taxon>Scandiceae</taxon>
        <taxon>Daucinae</taxon>
        <taxon>Daucus</taxon>
        <taxon>Daucus sect. Daucus</taxon>
    </lineage>
</organism>
<evidence type="ECO:0008006" key="4">
    <source>
        <dbReference type="Google" id="ProtNLM"/>
    </source>
</evidence>
<keyword evidence="1" id="KW-0040">ANK repeat</keyword>
<dbReference type="InterPro" id="IPR002110">
    <property type="entry name" value="Ankyrin_rpt"/>
</dbReference>
<dbReference type="SMART" id="SM00248">
    <property type="entry name" value="ANK"/>
    <property type="match status" value="5"/>
</dbReference>
<feature type="repeat" description="ANK" evidence="1">
    <location>
        <begin position="116"/>
        <end position="148"/>
    </location>
</feature>
<name>A0AAF0WWV1_DAUCS</name>
<dbReference type="PROSITE" id="PS50088">
    <property type="entry name" value="ANK_REPEAT"/>
    <property type="match status" value="1"/>
</dbReference>
<sequence length="335" mass="37896">MANYDHILKCLPIYKAAIEGDWETAERFFKEDKRNLNARITYETDTTLHVAVGTNSSHRFVEELVELIMDEDPQMLLTANCYGNNVLHYAAMVGNTRAARLLINKYPELAQISKPNGHTPLKLAARYGHKETLCYLLQVTNDVVGEDGTSPYRGHDGADLLTLAIIADYYDVALYLVDKYPDLVTEKNIKSQTGFQILAAKPNAFPSGMRIGFWQRIIYSWIPVNREKALESPVTRLSRMVTTQNRYKGIYKSAFINIQASSGTRWENSSWSWLQLGNGRRKCTTLYIKSSVVQGHTQTIPSESLFFFPLISSFNQCSISSLVLSVMLSIFHCAN</sequence>
<dbReference type="Proteomes" id="UP000077755">
    <property type="component" value="Chromosome 4"/>
</dbReference>
<dbReference type="SUPFAM" id="SSF48403">
    <property type="entry name" value="Ankyrin repeat"/>
    <property type="match status" value="1"/>
</dbReference>
<evidence type="ECO:0000313" key="3">
    <source>
        <dbReference type="Proteomes" id="UP000077755"/>
    </source>
</evidence>
<dbReference type="InterPro" id="IPR036770">
    <property type="entry name" value="Ankyrin_rpt-contain_sf"/>
</dbReference>
<reference evidence="2" key="2">
    <citation type="submission" date="2022-03" db="EMBL/GenBank/DDBJ databases">
        <title>Draft title - Genomic analysis of global carrot germplasm unveils the trajectory of domestication and the origin of high carotenoid orange carrot.</title>
        <authorList>
            <person name="Iorizzo M."/>
            <person name="Ellison S."/>
            <person name="Senalik D."/>
            <person name="Macko-Podgorni A."/>
            <person name="Grzebelus D."/>
            <person name="Bostan H."/>
            <person name="Rolling W."/>
            <person name="Curaba J."/>
            <person name="Simon P."/>
        </authorList>
    </citation>
    <scope>NUCLEOTIDE SEQUENCE</scope>
    <source>
        <tissue evidence="2">Leaf</tissue>
    </source>
</reference>
<dbReference type="PANTHER" id="PTHR47303">
    <property type="match status" value="1"/>
</dbReference>
<dbReference type="PANTHER" id="PTHR47303:SF1">
    <property type="entry name" value="NF-KAPPA-B INHIBITOR BETA"/>
    <property type="match status" value="1"/>
</dbReference>
<keyword evidence="3" id="KW-1185">Reference proteome</keyword>